<dbReference type="InterPro" id="IPR045864">
    <property type="entry name" value="aa-tRNA-synth_II/BPL/LPL"/>
</dbReference>
<dbReference type="EMBL" id="CAJVPJ010006492">
    <property type="protein sequence ID" value="CAG8669114.1"/>
    <property type="molecule type" value="Genomic_DNA"/>
</dbReference>
<name>A0A9N9HC84_9GLOM</name>
<dbReference type="SUPFAM" id="SSF55681">
    <property type="entry name" value="Class II aaRS and biotin synthetases"/>
    <property type="match status" value="1"/>
</dbReference>
<organism evidence="1 2">
    <name type="scientific">Paraglomus occultum</name>
    <dbReference type="NCBI Taxonomy" id="144539"/>
    <lineage>
        <taxon>Eukaryota</taxon>
        <taxon>Fungi</taxon>
        <taxon>Fungi incertae sedis</taxon>
        <taxon>Mucoromycota</taxon>
        <taxon>Glomeromycotina</taxon>
        <taxon>Glomeromycetes</taxon>
        <taxon>Paraglomerales</taxon>
        <taxon>Paraglomeraceae</taxon>
        <taxon>Paraglomus</taxon>
    </lineage>
</organism>
<protein>
    <submittedName>
        <fullName evidence="1">2098_t:CDS:1</fullName>
    </submittedName>
</protein>
<gene>
    <name evidence="1" type="ORF">POCULU_LOCUS10866</name>
</gene>
<comment type="caution">
    <text evidence="1">The sequence shown here is derived from an EMBL/GenBank/DDBJ whole genome shotgun (WGS) entry which is preliminary data.</text>
</comment>
<feature type="non-terminal residue" evidence="1">
    <location>
        <position position="1"/>
    </location>
</feature>
<reference evidence="1" key="1">
    <citation type="submission" date="2021-06" db="EMBL/GenBank/DDBJ databases">
        <authorList>
            <person name="Kallberg Y."/>
            <person name="Tangrot J."/>
            <person name="Rosling A."/>
        </authorList>
    </citation>
    <scope>NUCLEOTIDE SEQUENCE</scope>
    <source>
        <strain evidence="1">IA702</strain>
    </source>
</reference>
<evidence type="ECO:0000313" key="2">
    <source>
        <dbReference type="Proteomes" id="UP000789572"/>
    </source>
</evidence>
<keyword evidence="2" id="KW-1185">Reference proteome</keyword>
<accession>A0A9N9HC84</accession>
<dbReference type="AlphaFoldDB" id="A0A9N9HC84"/>
<dbReference type="Gene3D" id="3.30.930.10">
    <property type="entry name" value="Bira Bifunctional Protein, Domain 2"/>
    <property type="match status" value="1"/>
</dbReference>
<dbReference type="OrthoDB" id="10267474at2759"/>
<feature type="non-terminal residue" evidence="1">
    <location>
        <position position="41"/>
    </location>
</feature>
<sequence>ERRPMQMGCYGLGLSRIVAAIVETSHDKHGIIWPFSVAPYR</sequence>
<proteinExistence type="predicted"/>
<dbReference type="Proteomes" id="UP000789572">
    <property type="component" value="Unassembled WGS sequence"/>
</dbReference>
<evidence type="ECO:0000313" key="1">
    <source>
        <dbReference type="EMBL" id="CAG8669114.1"/>
    </source>
</evidence>